<evidence type="ECO:0000313" key="14">
    <source>
        <dbReference type="EMBL" id="OYD59194.1"/>
    </source>
</evidence>
<keyword evidence="7" id="KW-0573">Peptidoglycan synthesis</keyword>
<dbReference type="GO" id="GO:0008360">
    <property type="term" value="P:regulation of cell shape"/>
    <property type="evidence" value="ECO:0007669"/>
    <property type="project" value="UniProtKB-KW"/>
</dbReference>
<dbReference type="InterPro" id="IPR001460">
    <property type="entry name" value="PCN-bd_Tpept"/>
</dbReference>
<proteinExistence type="inferred from homology"/>
<evidence type="ECO:0000256" key="5">
    <source>
        <dbReference type="ARBA" id="ARBA00022692"/>
    </source>
</evidence>
<evidence type="ECO:0000256" key="3">
    <source>
        <dbReference type="ARBA" id="ARBA00007171"/>
    </source>
</evidence>
<dbReference type="Gene3D" id="1.10.10.1230">
    <property type="entry name" value="Penicillin-binding protein, N-terminal non-catalytic domain, head sub-domain"/>
    <property type="match status" value="1"/>
</dbReference>
<keyword evidence="9 11" id="KW-0472">Membrane</keyword>
<dbReference type="Pfam" id="PF03717">
    <property type="entry name" value="PBP_dimer"/>
    <property type="match status" value="1"/>
</dbReference>
<dbReference type="PANTHER" id="PTHR30627">
    <property type="entry name" value="PEPTIDOGLYCAN D,D-TRANSPEPTIDASE"/>
    <property type="match status" value="1"/>
</dbReference>
<reference evidence="14 15" key="1">
    <citation type="submission" date="2017-07" db="EMBL/GenBank/DDBJ databases">
        <title>Fictibacillus sp. nov. GDSW-R2A3 Genome sequencing and assembly.</title>
        <authorList>
            <person name="Mayilraj S."/>
        </authorList>
    </citation>
    <scope>NUCLEOTIDE SEQUENCE [LARGE SCALE GENOMIC DNA]</scope>
    <source>
        <strain evidence="14 15">GDSW-R2A3</strain>
    </source>
</reference>
<sequence length="701" mass="79499">MKNRGAVALVTKVEPQKKKKTHIPFRLNVLFLVVFLLFSTLILRLGVLQIVNGEEKRLESEATVEQVAKKEAPRGIITDRNYRVVVDNDPYFSVTYTKTSDTTQEDTLKVARWLAERFEIDEKEIKRITERDKKDYFIVTNDVKKLLNKRLTPKEKKLKNDKQYKALVEKITKKDLKTLSEEDLNIIAIKRKMDQGYAYSAQPIISELKNEQISLISENLDSLPGIDIMPDSERKYPFGKSALFGEVKPIPKESMDKHLALQYDRSDRVGVSGIEKQYQEVLRGTKEMAVYLTNQKTGSTLGDPKIIEGKRGKDLTLTIDMELQFKLAKIVEEEILAAKPLPGNDMLDSAYIVMMDPRTGEIIGLAGKRYKNGKFINDEYGALFNAYAMGSSVKGATMLTGFHSKAVHINEPIYDTPKKFGAIEKSSWTNMGLINDTTALQRSSNIYMFEIMQRMIGPEHYTETYDEVRYFFSQFGLGEMTGIDFPNESTGYKGPVQKGVFGTLLDLGIGQFDTYTPIQMVQYVSTIANGGYRMKPQLVKEVREPRTAPDKEGKLLHRFEPVVLNKIDMEEKYIERVQQGFWEVMHAPRGTAKGYFDDVEKYHNPAGKTGTAQVRLKKNGGIVEKNNLTLVGYAPFDNPQIAFTVVVPHATAQNGMQRINKFIGQRALAAYWELQKKYGKDAETVNALMKQPGENEEASAQ</sequence>
<dbReference type="EMBL" id="NOII01000001">
    <property type="protein sequence ID" value="OYD59194.1"/>
    <property type="molecule type" value="Genomic_DNA"/>
</dbReference>
<dbReference type="Proteomes" id="UP000215059">
    <property type="component" value="Unassembled WGS sequence"/>
</dbReference>
<evidence type="ECO:0000256" key="1">
    <source>
        <dbReference type="ARBA" id="ARBA00004167"/>
    </source>
</evidence>
<dbReference type="GO" id="GO:0071555">
    <property type="term" value="P:cell wall organization"/>
    <property type="evidence" value="ECO:0007669"/>
    <property type="project" value="UniProtKB-KW"/>
</dbReference>
<evidence type="ECO:0000256" key="4">
    <source>
        <dbReference type="ARBA" id="ARBA00022475"/>
    </source>
</evidence>
<dbReference type="GO" id="GO:0071972">
    <property type="term" value="F:peptidoglycan L,D-transpeptidase activity"/>
    <property type="evidence" value="ECO:0007669"/>
    <property type="project" value="TreeGrafter"/>
</dbReference>
<comment type="caution">
    <text evidence="14">The sequence shown here is derived from an EMBL/GenBank/DDBJ whole genome shotgun (WGS) entry which is preliminary data.</text>
</comment>
<protein>
    <submittedName>
        <fullName evidence="14">Uncharacterized protein</fullName>
    </submittedName>
</protein>
<keyword evidence="15" id="KW-1185">Reference proteome</keyword>
<evidence type="ECO:0000259" key="13">
    <source>
        <dbReference type="Pfam" id="PF03717"/>
    </source>
</evidence>
<keyword evidence="5 11" id="KW-0812">Transmembrane</keyword>
<keyword evidence="6" id="KW-0133">Cell shape</keyword>
<dbReference type="Gene3D" id="3.40.710.10">
    <property type="entry name" value="DD-peptidase/beta-lactamase superfamily"/>
    <property type="match status" value="1"/>
</dbReference>
<dbReference type="Gene3D" id="3.90.1310.10">
    <property type="entry name" value="Penicillin-binding protein 2a (Domain 2)"/>
    <property type="match status" value="1"/>
</dbReference>
<evidence type="ECO:0000259" key="12">
    <source>
        <dbReference type="Pfam" id="PF00905"/>
    </source>
</evidence>
<dbReference type="SUPFAM" id="SSF56519">
    <property type="entry name" value="Penicillin binding protein dimerisation domain"/>
    <property type="match status" value="1"/>
</dbReference>
<name>A0A235FE32_9BACL</name>
<evidence type="ECO:0000256" key="9">
    <source>
        <dbReference type="ARBA" id="ARBA00023136"/>
    </source>
</evidence>
<evidence type="ECO:0000313" key="15">
    <source>
        <dbReference type="Proteomes" id="UP000215059"/>
    </source>
</evidence>
<feature type="domain" description="Penicillin-binding protein transpeptidase" evidence="12">
    <location>
        <begin position="351"/>
        <end position="655"/>
    </location>
</feature>
<comment type="subcellular location">
    <subcellularLocation>
        <location evidence="2">Cell membrane</location>
    </subcellularLocation>
    <subcellularLocation>
        <location evidence="1">Membrane</location>
        <topology evidence="1">Single-pass membrane protein</topology>
    </subcellularLocation>
</comment>
<feature type="transmembrane region" description="Helical" evidence="11">
    <location>
        <begin position="27"/>
        <end position="47"/>
    </location>
</feature>
<dbReference type="GO" id="GO:0005886">
    <property type="term" value="C:plasma membrane"/>
    <property type="evidence" value="ECO:0007669"/>
    <property type="project" value="UniProtKB-SubCell"/>
</dbReference>
<dbReference type="InterPro" id="IPR050515">
    <property type="entry name" value="Beta-lactam/transpept"/>
</dbReference>
<dbReference type="GO" id="GO:0009002">
    <property type="term" value="F:serine-type D-Ala-D-Ala carboxypeptidase activity"/>
    <property type="evidence" value="ECO:0007669"/>
    <property type="project" value="UniProtKB-EC"/>
</dbReference>
<dbReference type="InterPro" id="IPR005311">
    <property type="entry name" value="PBP_dimer"/>
</dbReference>
<evidence type="ECO:0000256" key="8">
    <source>
        <dbReference type="ARBA" id="ARBA00022989"/>
    </source>
</evidence>
<keyword evidence="8 11" id="KW-1133">Transmembrane helix</keyword>
<dbReference type="InterPro" id="IPR012338">
    <property type="entry name" value="Beta-lactam/transpept-like"/>
</dbReference>
<dbReference type="AlphaFoldDB" id="A0A235FE32"/>
<dbReference type="SUPFAM" id="SSF56601">
    <property type="entry name" value="beta-lactamase/transpeptidase-like"/>
    <property type="match status" value="1"/>
</dbReference>
<dbReference type="Pfam" id="PF00905">
    <property type="entry name" value="Transpeptidase"/>
    <property type="match status" value="1"/>
</dbReference>
<dbReference type="OrthoDB" id="9770103at2"/>
<comment type="similarity">
    <text evidence="3">Belongs to the transpeptidase family.</text>
</comment>
<evidence type="ECO:0000256" key="7">
    <source>
        <dbReference type="ARBA" id="ARBA00022984"/>
    </source>
</evidence>
<organism evidence="14 15">
    <name type="scientific">Fictibacillus aquaticus</name>
    <dbReference type="NCBI Taxonomy" id="2021314"/>
    <lineage>
        <taxon>Bacteria</taxon>
        <taxon>Bacillati</taxon>
        <taxon>Bacillota</taxon>
        <taxon>Bacilli</taxon>
        <taxon>Bacillales</taxon>
        <taxon>Fictibacillaceae</taxon>
        <taxon>Fictibacillus</taxon>
    </lineage>
</organism>
<dbReference type="InterPro" id="IPR036138">
    <property type="entry name" value="PBP_dimer_sf"/>
</dbReference>
<evidence type="ECO:0000256" key="6">
    <source>
        <dbReference type="ARBA" id="ARBA00022960"/>
    </source>
</evidence>
<keyword evidence="10" id="KW-0961">Cell wall biogenesis/degradation</keyword>
<evidence type="ECO:0000256" key="2">
    <source>
        <dbReference type="ARBA" id="ARBA00004236"/>
    </source>
</evidence>
<dbReference type="GO" id="GO:0008658">
    <property type="term" value="F:penicillin binding"/>
    <property type="evidence" value="ECO:0007669"/>
    <property type="project" value="InterPro"/>
</dbReference>
<dbReference type="UniPathway" id="UPA00219"/>
<gene>
    <name evidence="14" type="ORF">CGZ90_04660</name>
</gene>
<accession>A0A235FE32</accession>
<evidence type="ECO:0000256" key="10">
    <source>
        <dbReference type="ARBA" id="ARBA00023316"/>
    </source>
</evidence>
<evidence type="ECO:0000256" key="11">
    <source>
        <dbReference type="SAM" id="Phobius"/>
    </source>
</evidence>
<keyword evidence="4" id="KW-1003">Cell membrane</keyword>
<dbReference type="PANTHER" id="PTHR30627:SF2">
    <property type="entry name" value="PEPTIDOGLYCAN D,D-TRANSPEPTIDASE MRDA"/>
    <property type="match status" value="1"/>
</dbReference>
<feature type="domain" description="Penicillin-binding protein dimerisation" evidence="13">
    <location>
        <begin position="70"/>
        <end position="295"/>
    </location>
</feature>
<dbReference type="GO" id="GO:0009252">
    <property type="term" value="P:peptidoglycan biosynthetic process"/>
    <property type="evidence" value="ECO:0007669"/>
    <property type="project" value="UniProtKB-UniPathway"/>
</dbReference>